<accession>A0A7M4E176</accession>
<evidence type="ECO:0000313" key="3">
    <source>
        <dbReference type="Proteomes" id="UP000594220"/>
    </source>
</evidence>
<dbReference type="GO" id="GO:0006952">
    <property type="term" value="P:defense response"/>
    <property type="evidence" value="ECO:0007669"/>
    <property type="project" value="InterPro"/>
</dbReference>
<dbReference type="Ensembl" id="ENSCPRT00005003330.1">
    <property type="protein sequence ID" value="ENSCPRP00005002850.1"/>
    <property type="gene ID" value="ENSCPRG00005002086.1"/>
</dbReference>
<reference evidence="2" key="2">
    <citation type="submission" date="2025-09" db="UniProtKB">
        <authorList>
            <consortium name="Ensembl"/>
        </authorList>
    </citation>
    <scope>IDENTIFICATION</scope>
</reference>
<dbReference type="Proteomes" id="UP000594220">
    <property type="component" value="Unplaced"/>
</dbReference>
<dbReference type="InterPro" id="IPR001855">
    <property type="entry name" value="Defensin_beta-like"/>
</dbReference>
<name>A0A7M4E176_CROPO</name>
<sequence>MSAQWYKEVPHVIQVVTLWPTGKHLKPHGSPTDCHRKLGICRHVFCNLFEITIGYCNRHHVCCRRWI</sequence>
<organism evidence="2 3">
    <name type="scientific">Crocodylus porosus</name>
    <name type="common">Saltwater crocodile</name>
    <name type="synonym">Estuarine crocodile</name>
    <dbReference type="NCBI Taxonomy" id="8502"/>
    <lineage>
        <taxon>Eukaryota</taxon>
        <taxon>Metazoa</taxon>
        <taxon>Chordata</taxon>
        <taxon>Craniata</taxon>
        <taxon>Vertebrata</taxon>
        <taxon>Euteleostomi</taxon>
        <taxon>Archelosauria</taxon>
        <taxon>Archosauria</taxon>
        <taxon>Crocodylia</taxon>
        <taxon>Longirostres</taxon>
        <taxon>Crocodylidae</taxon>
        <taxon>Crocodylus</taxon>
    </lineage>
</organism>
<reference evidence="2" key="1">
    <citation type="submission" date="2025-08" db="UniProtKB">
        <authorList>
            <consortium name="Ensembl"/>
        </authorList>
    </citation>
    <scope>IDENTIFICATION</scope>
</reference>
<dbReference type="Pfam" id="PF00711">
    <property type="entry name" value="Defensin_beta"/>
    <property type="match status" value="1"/>
</dbReference>
<dbReference type="GO" id="GO:0005576">
    <property type="term" value="C:extracellular region"/>
    <property type="evidence" value="ECO:0007669"/>
    <property type="project" value="InterPro"/>
</dbReference>
<evidence type="ECO:0000313" key="2">
    <source>
        <dbReference type="Ensembl" id="ENSCPRP00005002850.1"/>
    </source>
</evidence>
<protein>
    <recommendedName>
        <fullName evidence="1">Beta-defensin-like domain-containing protein</fullName>
    </recommendedName>
</protein>
<feature type="domain" description="Beta-defensin-like" evidence="1">
    <location>
        <begin position="31"/>
        <end position="64"/>
    </location>
</feature>
<dbReference type="AlphaFoldDB" id="A0A7M4E176"/>
<evidence type="ECO:0000259" key="1">
    <source>
        <dbReference type="Pfam" id="PF00711"/>
    </source>
</evidence>
<dbReference type="SUPFAM" id="SSF57392">
    <property type="entry name" value="Defensin-like"/>
    <property type="match status" value="1"/>
</dbReference>
<proteinExistence type="predicted"/>
<keyword evidence="3" id="KW-1185">Reference proteome</keyword>